<dbReference type="AlphaFoldDB" id="A0AAV9X6B9"/>
<name>A0AAV9X6B9_9PEZI</name>
<keyword evidence="3" id="KW-1185">Reference proteome</keyword>
<dbReference type="Proteomes" id="UP001365542">
    <property type="component" value="Unassembled WGS sequence"/>
</dbReference>
<evidence type="ECO:0000256" key="1">
    <source>
        <dbReference type="SAM" id="MobiDB-lite"/>
    </source>
</evidence>
<sequence length="415" mass="44988">MASTDIQNLLRFLTGPAKLPLRDAMGKAKPLLTDGLSSPDLIAKSSLDKLLKIFPDEKVAKQVLSAAKRVTKPQPTSKKRSSSTTDDGSQNLDESPISPSKRRRANPTPTIDTLKPQTWETGLELPSLIKNEDQMSIATVTTNRAPLLLAFAVISLGYTHPWLPMSSRFSLAQGLLELTAASKAKNIGILREGDGKDEELEEGYKRVRVLGKEIPVLRRWDVAAGVTTTENETDAERQEKNQMQQRGKNDGKSTVDASINLGNGANVSKDDESAGNVATSIASSSTGTGTGIHRAGAPSVSYDEPIYWALSPKLLANPPTASKLNPSALPIQLPHAAHSYLVRSFSKEMLPLVLGALHMVYESWVHSLDSAELDRRGWGWYCRVRPSVEDGPEGWGGKGVVRLKDILSLRKGGVK</sequence>
<dbReference type="EMBL" id="JAVHJO010000009">
    <property type="protein sequence ID" value="KAK6537493.1"/>
    <property type="molecule type" value="Genomic_DNA"/>
</dbReference>
<comment type="caution">
    <text evidence="2">The sequence shown here is derived from an EMBL/GenBank/DDBJ whole genome shotgun (WGS) entry which is preliminary data.</text>
</comment>
<feature type="region of interest" description="Disordered" evidence="1">
    <location>
        <begin position="65"/>
        <end position="117"/>
    </location>
</feature>
<feature type="compositionally biased region" description="Polar residues" evidence="1">
    <location>
        <begin position="107"/>
        <end position="117"/>
    </location>
</feature>
<evidence type="ECO:0000313" key="2">
    <source>
        <dbReference type="EMBL" id="KAK6537493.1"/>
    </source>
</evidence>
<reference evidence="2 3" key="1">
    <citation type="submission" date="2019-10" db="EMBL/GenBank/DDBJ databases">
        <authorList>
            <person name="Palmer J.M."/>
        </authorList>
    </citation>
    <scope>NUCLEOTIDE SEQUENCE [LARGE SCALE GENOMIC DNA]</scope>
    <source>
        <strain evidence="2 3">TWF694</strain>
    </source>
</reference>
<organism evidence="2 3">
    <name type="scientific">Orbilia ellipsospora</name>
    <dbReference type="NCBI Taxonomy" id="2528407"/>
    <lineage>
        <taxon>Eukaryota</taxon>
        <taxon>Fungi</taxon>
        <taxon>Dikarya</taxon>
        <taxon>Ascomycota</taxon>
        <taxon>Pezizomycotina</taxon>
        <taxon>Orbiliomycetes</taxon>
        <taxon>Orbiliales</taxon>
        <taxon>Orbiliaceae</taxon>
        <taxon>Orbilia</taxon>
    </lineage>
</organism>
<protein>
    <submittedName>
        <fullName evidence="2">Uncharacterized protein</fullName>
    </submittedName>
</protein>
<proteinExistence type="predicted"/>
<gene>
    <name evidence="2" type="ORF">TWF694_011678</name>
</gene>
<feature type="region of interest" description="Disordered" evidence="1">
    <location>
        <begin position="228"/>
        <end position="255"/>
    </location>
</feature>
<evidence type="ECO:0000313" key="3">
    <source>
        <dbReference type="Proteomes" id="UP001365542"/>
    </source>
</evidence>
<accession>A0AAV9X6B9</accession>